<protein>
    <submittedName>
        <fullName evidence="1">Uncharacterized protein</fullName>
    </submittedName>
</protein>
<sequence length="221" mass="24592">MADELRSRRPTVAEQLARELSDIADIADELGLLDDPVAAPETESVYDYLDTTRWSLADCVLRGERTRRLVNAPNRLVDVAVAEHADRALDRAAGLLRDRADDLAEQVRLTNTVVARWLVAHRVAIVNPCYLDSNALYDRYRYGDLDPEAVSDDPLYLLVCHLHDVLEAGGEWDGGDSPALQHLRAQLTLPMRAVRHEMVAAMAHHAAAIGVTRTLSRLEAR</sequence>
<name>A0ABT1M5H0_9MYCO</name>
<organism evidence="1 2">
    <name type="scientific">Mycolicibacterium arenosum</name>
    <dbReference type="NCBI Taxonomy" id="2952157"/>
    <lineage>
        <taxon>Bacteria</taxon>
        <taxon>Bacillati</taxon>
        <taxon>Actinomycetota</taxon>
        <taxon>Actinomycetes</taxon>
        <taxon>Mycobacteriales</taxon>
        <taxon>Mycobacteriaceae</taxon>
        <taxon>Mycolicibacterium</taxon>
    </lineage>
</organism>
<dbReference type="Proteomes" id="UP001651690">
    <property type="component" value="Unassembled WGS sequence"/>
</dbReference>
<dbReference type="RefSeq" id="WP_255060282.1">
    <property type="nucleotide sequence ID" value="NZ_JANDBD010000004.1"/>
</dbReference>
<reference evidence="1 2" key="1">
    <citation type="submission" date="2022-06" db="EMBL/GenBank/DDBJ databases">
        <title>Mycolicibacterium sp. CAU 1645 isolated from seawater.</title>
        <authorList>
            <person name="Kim W."/>
        </authorList>
    </citation>
    <scope>NUCLEOTIDE SEQUENCE [LARGE SCALE GENOMIC DNA]</scope>
    <source>
        <strain evidence="1 2">CAU 1645</strain>
    </source>
</reference>
<evidence type="ECO:0000313" key="2">
    <source>
        <dbReference type="Proteomes" id="UP001651690"/>
    </source>
</evidence>
<dbReference type="EMBL" id="JANDBD010000004">
    <property type="protein sequence ID" value="MCP9273042.1"/>
    <property type="molecule type" value="Genomic_DNA"/>
</dbReference>
<evidence type="ECO:0000313" key="1">
    <source>
        <dbReference type="EMBL" id="MCP9273042.1"/>
    </source>
</evidence>
<proteinExistence type="predicted"/>
<keyword evidence="2" id="KW-1185">Reference proteome</keyword>
<gene>
    <name evidence="1" type="ORF">NM203_12700</name>
</gene>
<comment type="caution">
    <text evidence="1">The sequence shown here is derived from an EMBL/GenBank/DDBJ whole genome shotgun (WGS) entry which is preliminary data.</text>
</comment>
<accession>A0ABT1M5H0</accession>